<evidence type="ECO:0000313" key="2">
    <source>
        <dbReference type="EMBL" id="PLB45454.1"/>
    </source>
</evidence>
<sequence length="226" mass="23999">MGIFSWLCCIPSSPSPPPLSASPQPRPHSTTTTASNAPNTETGYTSPTGLPAYTPRPVSIHEKTLELHMRDPPISSTSAPDQHQHSYPDEKAPYRYSIDHPAPGNRPEDLSSDVSSAISFTSSYGNTSTATRDTPPPPYSPRDGSPVPSRSQSVSSGSGPGPGMVSMGWAVGTGTGSGGGGPAQIMQIAQPRPVFQRQETLVRSLVARRSVEEQVDRRRSCEGRGY</sequence>
<proteinExistence type="predicted"/>
<comment type="caution">
    <text evidence="2">The sequence shown here is derived from an EMBL/GenBank/DDBJ whole genome shotgun (WGS) entry which is preliminary data.</text>
</comment>
<dbReference type="EMBL" id="MSFO01000007">
    <property type="protein sequence ID" value="PLB45454.1"/>
    <property type="molecule type" value="Genomic_DNA"/>
</dbReference>
<dbReference type="GeneID" id="36550672"/>
<evidence type="ECO:0000256" key="1">
    <source>
        <dbReference type="SAM" id="MobiDB-lite"/>
    </source>
</evidence>
<dbReference type="Proteomes" id="UP000234275">
    <property type="component" value="Unassembled WGS sequence"/>
</dbReference>
<dbReference type="VEuPathDB" id="FungiDB:P170DRAFT_244319"/>
<feature type="compositionally biased region" description="Basic and acidic residues" evidence="1">
    <location>
        <begin position="59"/>
        <end position="71"/>
    </location>
</feature>
<feature type="compositionally biased region" description="Low complexity" evidence="1">
    <location>
        <begin position="141"/>
        <end position="168"/>
    </location>
</feature>
<feature type="compositionally biased region" description="Gly residues" evidence="1">
    <location>
        <begin position="171"/>
        <end position="182"/>
    </location>
</feature>
<protein>
    <submittedName>
        <fullName evidence="2">Uncharacterized protein</fullName>
    </submittedName>
</protein>
<name>A0A2I2FXU8_9EURO</name>
<feature type="compositionally biased region" description="Pro residues" evidence="1">
    <location>
        <begin position="13"/>
        <end position="26"/>
    </location>
</feature>
<feature type="region of interest" description="Disordered" evidence="1">
    <location>
        <begin position="12"/>
        <end position="185"/>
    </location>
</feature>
<feature type="compositionally biased region" description="Low complexity" evidence="1">
    <location>
        <begin position="27"/>
        <end position="42"/>
    </location>
</feature>
<keyword evidence="3" id="KW-1185">Reference proteome</keyword>
<feature type="compositionally biased region" description="Basic and acidic residues" evidence="1">
    <location>
        <begin position="82"/>
        <end position="93"/>
    </location>
</feature>
<dbReference type="OrthoDB" id="4508018at2759"/>
<dbReference type="STRING" id="1392250.A0A2I2FXU8"/>
<organism evidence="2 3">
    <name type="scientific">Aspergillus steynii IBT 23096</name>
    <dbReference type="NCBI Taxonomy" id="1392250"/>
    <lineage>
        <taxon>Eukaryota</taxon>
        <taxon>Fungi</taxon>
        <taxon>Dikarya</taxon>
        <taxon>Ascomycota</taxon>
        <taxon>Pezizomycotina</taxon>
        <taxon>Eurotiomycetes</taxon>
        <taxon>Eurotiomycetidae</taxon>
        <taxon>Eurotiales</taxon>
        <taxon>Aspergillaceae</taxon>
        <taxon>Aspergillus</taxon>
        <taxon>Aspergillus subgen. Circumdati</taxon>
    </lineage>
</organism>
<accession>A0A2I2FXU8</accession>
<reference evidence="2 3" key="1">
    <citation type="submission" date="2016-12" db="EMBL/GenBank/DDBJ databases">
        <title>The genomes of Aspergillus section Nigri reveals drivers in fungal speciation.</title>
        <authorList>
            <consortium name="DOE Joint Genome Institute"/>
            <person name="Vesth T.C."/>
            <person name="Nybo J."/>
            <person name="Theobald S."/>
            <person name="Brandl J."/>
            <person name="Frisvad J.C."/>
            <person name="Nielsen K.F."/>
            <person name="Lyhne E.K."/>
            <person name="Kogle M.E."/>
            <person name="Kuo A."/>
            <person name="Riley R."/>
            <person name="Clum A."/>
            <person name="Nolan M."/>
            <person name="Lipzen A."/>
            <person name="Salamov A."/>
            <person name="Henrissat B."/>
            <person name="Wiebenga A."/>
            <person name="De Vries R.P."/>
            <person name="Grigoriev I.V."/>
            <person name="Mortensen U.H."/>
            <person name="Andersen M.R."/>
            <person name="Baker S.E."/>
        </authorList>
    </citation>
    <scope>NUCLEOTIDE SEQUENCE [LARGE SCALE GENOMIC DNA]</scope>
    <source>
        <strain evidence="2 3">IBT 23096</strain>
    </source>
</reference>
<gene>
    <name evidence="2" type="ORF">P170DRAFT_244319</name>
</gene>
<evidence type="ECO:0000313" key="3">
    <source>
        <dbReference type="Proteomes" id="UP000234275"/>
    </source>
</evidence>
<dbReference type="RefSeq" id="XP_024700756.1">
    <property type="nucleotide sequence ID" value="XM_024842973.1"/>
</dbReference>
<feature type="compositionally biased region" description="Polar residues" evidence="1">
    <location>
        <begin position="112"/>
        <end position="130"/>
    </location>
</feature>
<dbReference type="AlphaFoldDB" id="A0A2I2FXU8"/>